<accession>A0ACD3B2Q8</accession>
<reference evidence="1 2" key="1">
    <citation type="journal article" date="2019" name="Nat. Ecol. Evol.">
        <title>Megaphylogeny resolves global patterns of mushroom evolution.</title>
        <authorList>
            <person name="Varga T."/>
            <person name="Krizsan K."/>
            <person name="Foldi C."/>
            <person name="Dima B."/>
            <person name="Sanchez-Garcia M."/>
            <person name="Sanchez-Ramirez S."/>
            <person name="Szollosi G.J."/>
            <person name="Szarkandi J.G."/>
            <person name="Papp V."/>
            <person name="Albert L."/>
            <person name="Andreopoulos W."/>
            <person name="Angelini C."/>
            <person name="Antonin V."/>
            <person name="Barry K.W."/>
            <person name="Bougher N.L."/>
            <person name="Buchanan P."/>
            <person name="Buyck B."/>
            <person name="Bense V."/>
            <person name="Catcheside P."/>
            <person name="Chovatia M."/>
            <person name="Cooper J."/>
            <person name="Damon W."/>
            <person name="Desjardin D."/>
            <person name="Finy P."/>
            <person name="Geml J."/>
            <person name="Haridas S."/>
            <person name="Hughes K."/>
            <person name="Justo A."/>
            <person name="Karasinski D."/>
            <person name="Kautmanova I."/>
            <person name="Kiss B."/>
            <person name="Kocsube S."/>
            <person name="Kotiranta H."/>
            <person name="LaButti K.M."/>
            <person name="Lechner B.E."/>
            <person name="Liimatainen K."/>
            <person name="Lipzen A."/>
            <person name="Lukacs Z."/>
            <person name="Mihaltcheva S."/>
            <person name="Morgado L.N."/>
            <person name="Niskanen T."/>
            <person name="Noordeloos M.E."/>
            <person name="Ohm R.A."/>
            <person name="Ortiz-Santana B."/>
            <person name="Ovrebo C."/>
            <person name="Racz N."/>
            <person name="Riley R."/>
            <person name="Savchenko A."/>
            <person name="Shiryaev A."/>
            <person name="Soop K."/>
            <person name="Spirin V."/>
            <person name="Szebenyi C."/>
            <person name="Tomsovsky M."/>
            <person name="Tulloss R.E."/>
            <person name="Uehling J."/>
            <person name="Grigoriev I.V."/>
            <person name="Vagvolgyi C."/>
            <person name="Papp T."/>
            <person name="Martin F.M."/>
            <person name="Miettinen O."/>
            <person name="Hibbett D.S."/>
            <person name="Nagy L.G."/>
        </authorList>
    </citation>
    <scope>NUCLEOTIDE SEQUENCE [LARGE SCALE GENOMIC DNA]</scope>
    <source>
        <strain evidence="1 2">NL-1719</strain>
    </source>
</reference>
<gene>
    <name evidence="1" type="ORF">BDN72DRAFT_836588</name>
</gene>
<dbReference type="EMBL" id="ML208288">
    <property type="protein sequence ID" value="TFK72197.1"/>
    <property type="molecule type" value="Genomic_DNA"/>
</dbReference>
<name>A0ACD3B2Q8_9AGAR</name>
<keyword evidence="1" id="KW-0808">Transferase</keyword>
<keyword evidence="2" id="KW-1185">Reference proteome</keyword>
<evidence type="ECO:0000313" key="2">
    <source>
        <dbReference type="Proteomes" id="UP000308600"/>
    </source>
</evidence>
<evidence type="ECO:0000313" key="1">
    <source>
        <dbReference type="EMBL" id="TFK72197.1"/>
    </source>
</evidence>
<sequence>MKVFVTVGSTKFDALIQAILSDSTLRVLKKRGYHRLVIQCGNSAHEFVNFVDGDRVHKVEQDGVSIEVWRYKPSLKEAFEEADLVISHAGSGTILEVLRLGKPLIVIPNPTLLDNHQEEVATALSELGHLKSCTPSQLPTTIEGFDTTSMVPFPPFDGNRFQRLLDEQMGFV</sequence>
<protein>
    <submittedName>
        <fullName evidence="1">Glycosyl transferase</fullName>
    </submittedName>
</protein>
<organism evidence="1 2">
    <name type="scientific">Pluteus cervinus</name>
    <dbReference type="NCBI Taxonomy" id="181527"/>
    <lineage>
        <taxon>Eukaryota</taxon>
        <taxon>Fungi</taxon>
        <taxon>Dikarya</taxon>
        <taxon>Basidiomycota</taxon>
        <taxon>Agaricomycotina</taxon>
        <taxon>Agaricomycetes</taxon>
        <taxon>Agaricomycetidae</taxon>
        <taxon>Agaricales</taxon>
        <taxon>Pluteineae</taxon>
        <taxon>Pluteaceae</taxon>
        <taxon>Pluteus</taxon>
    </lineage>
</organism>
<proteinExistence type="predicted"/>
<dbReference type="Proteomes" id="UP000308600">
    <property type="component" value="Unassembled WGS sequence"/>
</dbReference>